<evidence type="ECO:0000256" key="1">
    <source>
        <dbReference type="PROSITE-ProRule" id="PRU00152"/>
    </source>
</evidence>
<dbReference type="WBParaSite" id="nRc.2.0.1.t00151-RA">
    <property type="protein sequence ID" value="nRc.2.0.1.t00151-RA"/>
    <property type="gene ID" value="nRc.2.0.1.g00151"/>
</dbReference>
<dbReference type="Pfam" id="PF01477">
    <property type="entry name" value="PLAT"/>
    <property type="match status" value="1"/>
</dbReference>
<dbReference type="PANTHER" id="PTHR45901">
    <property type="entry name" value="PROTEIN CBG12474"/>
    <property type="match status" value="1"/>
</dbReference>
<dbReference type="InterPro" id="IPR001024">
    <property type="entry name" value="PLAT/LH2_dom"/>
</dbReference>
<evidence type="ECO:0000259" key="3">
    <source>
        <dbReference type="PROSITE" id="PS50095"/>
    </source>
</evidence>
<protein>
    <submittedName>
        <fullName evidence="5">PLAT domain-containing protein</fullName>
    </submittedName>
</protein>
<dbReference type="InterPro" id="IPR052970">
    <property type="entry name" value="Inner_ear_hair_cell_LOXHD"/>
</dbReference>
<organism evidence="4 5">
    <name type="scientific">Romanomermis culicivorax</name>
    <name type="common">Nematode worm</name>
    <dbReference type="NCBI Taxonomy" id="13658"/>
    <lineage>
        <taxon>Eukaryota</taxon>
        <taxon>Metazoa</taxon>
        <taxon>Ecdysozoa</taxon>
        <taxon>Nematoda</taxon>
        <taxon>Enoplea</taxon>
        <taxon>Dorylaimia</taxon>
        <taxon>Mermithida</taxon>
        <taxon>Mermithoidea</taxon>
        <taxon>Mermithidae</taxon>
        <taxon>Romanomermis</taxon>
    </lineage>
</organism>
<dbReference type="InterPro" id="IPR036392">
    <property type="entry name" value="PLAT/LH2_dom_sf"/>
</dbReference>
<feature type="domain" description="PLAT" evidence="3">
    <location>
        <begin position="58"/>
        <end position="131"/>
    </location>
</feature>
<proteinExistence type="predicted"/>
<evidence type="ECO:0000313" key="4">
    <source>
        <dbReference type="Proteomes" id="UP000887565"/>
    </source>
</evidence>
<dbReference type="PANTHER" id="PTHR45901:SF3">
    <property type="entry name" value="LIPOXYGENASE HOMOLOGY DOMAIN-CONTAINING PROTEIN 1"/>
    <property type="match status" value="1"/>
</dbReference>
<dbReference type="SUPFAM" id="SSF49723">
    <property type="entry name" value="Lipase/lipooxygenase domain (PLAT/LH2 domain)"/>
    <property type="match status" value="1"/>
</dbReference>
<comment type="caution">
    <text evidence="1">Lacks conserved residue(s) required for the propagation of feature annotation.</text>
</comment>
<dbReference type="Proteomes" id="UP000887565">
    <property type="component" value="Unplaced"/>
</dbReference>
<feature type="region of interest" description="Disordered" evidence="2">
    <location>
        <begin position="14"/>
        <end position="57"/>
    </location>
</feature>
<evidence type="ECO:0000256" key="2">
    <source>
        <dbReference type="SAM" id="MobiDB-lite"/>
    </source>
</evidence>
<reference evidence="5" key="1">
    <citation type="submission" date="2022-11" db="UniProtKB">
        <authorList>
            <consortium name="WormBaseParasite"/>
        </authorList>
    </citation>
    <scope>IDENTIFICATION</scope>
</reference>
<evidence type="ECO:0000313" key="5">
    <source>
        <dbReference type="WBParaSite" id="nRc.2.0.1.t00151-RA"/>
    </source>
</evidence>
<keyword evidence="4" id="KW-1185">Reference proteome</keyword>
<sequence>MAALKGPFSHRMIAHMGTQYQNQAVSADEEEDQGNDSQSQHTGTEAPKSLPPPDKNKTMYTIAVKTSNVFGAGTDANVFVQLFGENGHSDFIQLKKSINHRNKFERNHSDVFIFNDMKNLGPISQVAAVSK</sequence>
<name>A0A915HDL1_ROMCU</name>
<dbReference type="PROSITE" id="PS50095">
    <property type="entry name" value="PLAT"/>
    <property type="match status" value="1"/>
</dbReference>
<dbReference type="AlphaFoldDB" id="A0A915HDL1"/>
<dbReference type="Gene3D" id="2.40.180.10">
    <property type="entry name" value="Catalase core domain"/>
    <property type="match status" value="1"/>
</dbReference>
<accession>A0A915HDL1</accession>